<dbReference type="Proteomes" id="UP000241167">
    <property type="component" value="Unassembled WGS sequence"/>
</dbReference>
<dbReference type="InterPro" id="IPR001789">
    <property type="entry name" value="Sig_transdc_resp-reg_receiver"/>
</dbReference>
<feature type="domain" description="Response regulatory" evidence="3">
    <location>
        <begin position="44"/>
        <end position="159"/>
    </location>
</feature>
<dbReference type="AlphaFoldDB" id="A0A2P7QIG9"/>
<evidence type="ECO:0000256" key="2">
    <source>
        <dbReference type="PROSITE-ProRule" id="PRU00169"/>
    </source>
</evidence>
<keyword evidence="5" id="KW-1185">Reference proteome</keyword>
<protein>
    <submittedName>
        <fullName evidence="4">Response regulator</fullName>
    </submittedName>
</protein>
<dbReference type="InterPro" id="IPR011006">
    <property type="entry name" value="CheY-like_superfamily"/>
</dbReference>
<evidence type="ECO:0000313" key="5">
    <source>
        <dbReference type="Proteomes" id="UP000241167"/>
    </source>
</evidence>
<name>A0A2P7QIG9_9SPHN</name>
<dbReference type="GO" id="GO:0000160">
    <property type="term" value="P:phosphorelay signal transduction system"/>
    <property type="evidence" value="ECO:0007669"/>
    <property type="project" value="InterPro"/>
</dbReference>
<proteinExistence type="predicted"/>
<dbReference type="EMBL" id="PXYI01000008">
    <property type="protein sequence ID" value="PSJ37764.1"/>
    <property type="molecule type" value="Genomic_DNA"/>
</dbReference>
<evidence type="ECO:0000256" key="1">
    <source>
        <dbReference type="ARBA" id="ARBA00022553"/>
    </source>
</evidence>
<dbReference type="PANTHER" id="PTHR44591">
    <property type="entry name" value="STRESS RESPONSE REGULATOR PROTEIN 1"/>
    <property type="match status" value="1"/>
</dbReference>
<dbReference type="PANTHER" id="PTHR44591:SF21">
    <property type="entry name" value="TWO-COMPONENT RESPONSE REGULATOR"/>
    <property type="match status" value="1"/>
</dbReference>
<gene>
    <name evidence="4" type="ORF">C7I55_21695</name>
</gene>
<reference evidence="4 5" key="1">
    <citation type="submission" date="2018-03" db="EMBL/GenBank/DDBJ databases">
        <title>The draft genome of Sphingosinicella sp. GL-C-18.</title>
        <authorList>
            <person name="Liu L."/>
            <person name="Li L."/>
            <person name="Liang L."/>
            <person name="Zhang X."/>
            <person name="Wang T."/>
        </authorList>
    </citation>
    <scope>NUCLEOTIDE SEQUENCE [LARGE SCALE GENOMIC DNA]</scope>
    <source>
        <strain evidence="4 5">GL-C-18</strain>
    </source>
</reference>
<dbReference type="SUPFAM" id="SSF52172">
    <property type="entry name" value="CheY-like"/>
    <property type="match status" value="1"/>
</dbReference>
<accession>A0A2P7QIG9</accession>
<dbReference type="Pfam" id="PF00072">
    <property type="entry name" value="Response_reg"/>
    <property type="match status" value="1"/>
</dbReference>
<keyword evidence="1 2" id="KW-0597">Phosphoprotein</keyword>
<evidence type="ECO:0000313" key="4">
    <source>
        <dbReference type="EMBL" id="PSJ37764.1"/>
    </source>
</evidence>
<feature type="modified residue" description="4-aspartylphosphate" evidence="2">
    <location>
        <position position="95"/>
    </location>
</feature>
<dbReference type="OrthoDB" id="9784719at2"/>
<sequence>MLGSPTICANHSSIARLQGLPALRDRFGGSQSSLREHRVNQRNRLLLAEDEPLVAMILQDTLEEVGFSVHHALAAAEAIAALDSDHAELSGLITDIRLGGGADGWAVARHARARMPTLPILYISGDNAHDHKLKGVPDSIMLQKPFASSQLIAALSTLLNQRQQQPA</sequence>
<dbReference type="PROSITE" id="PS50110">
    <property type="entry name" value="RESPONSE_REGULATORY"/>
    <property type="match status" value="1"/>
</dbReference>
<evidence type="ECO:0000259" key="3">
    <source>
        <dbReference type="PROSITE" id="PS50110"/>
    </source>
</evidence>
<dbReference type="SMART" id="SM00448">
    <property type="entry name" value="REC"/>
    <property type="match status" value="1"/>
</dbReference>
<dbReference type="InterPro" id="IPR050595">
    <property type="entry name" value="Bact_response_regulator"/>
</dbReference>
<dbReference type="Gene3D" id="3.40.50.2300">
    <property type="match status" value="1"/>
</dbReference>
<comment type="caution">
    <text evidence="4">The sequence shown here is derived from an EMBL/GenBank/DDBJ whole genome shotgun (WGS) entry which is preliminary data.</text>
</comment>
<organism evidence="4 5">
    <name type="scientific">Allosphingosinicella deserti</name>
    <dbReference type="NCBI Taxonomy" id="2116704"/>
    <lineage>
        <taxon>Bacteria</taxon>
        <taxon>Pseudomonadati</taxon>
        <taxon>Pseudomonadota</taxon>
        <taxon>Alphaproteobacteria</taxon>
        <taxon>Sphingomonadales</taxon>
        <taxon>Sphingomonadaceae</taxon>
        <taxon>Allosphingosinicella</taxon>
    </lineage>
</organism>